<keyword evidence="2" id="KW-1185">Reference proteome</keyword>
<comment type="caution">
    <text evidence="1">The sequence shown here is derived from an EMBL/GenBank/DDBJ whole genome shotgun (WGS) entry which is preliminary data.</text>
</comment>
<name>A0A939QP30_9MICO</name>
<evidence type="ECO:0000313" key="1">
    <source>
        <dbReference type="EMBL" id="MBO3662066.1"/>
    </source>
</evidence>
<gene>
    <name evidence="1" type="ORF">J5V96_00915</name>
</gene>
<accession>A0A939QP30</accession>
<dbReference type="EMBL" id="JAGFOA010000001">
    <property type="protein sequence ID" value="MBO3662066.1"/>
    <property type="molecule type" value="Genomic_DNA"/>
</dbReference>
<protein>
    <submittedName>
        <fullName evidence="1">3-hydroxyacyl-CoA dehydrogenase</fullName>
    </submittedName>
</protein>
<proteinExistence type="predicted"/>
<reference evidence="1" key="1">
    <citation type="submission" date="2021-03" db="EMBL/GenBank/DDBJ databases">
        <title>Microbacterium sp. nov., a novel actinobacterium isolated from cow dung.</title>
        <authorList>
            <person name="Zhang L."/>
        </authorList>
    </citation>
    <scope>NUCLEOTIDE SEQUENCE</scope>
    <source>
        <strain evidence="1">NEAU-LLB</strain>
    </source>
</reference>
<dbReference type="InterPro" id="IPR045596">
    <property type="entry name" value="DUF6459"/>
</dbReference>
<dbReference type="AlphaFoldDB" id="A0A939QP30"/>
<sequence>MLRKIEEVEEHFQRQRASTSNLPDPEPLLTALTRGVLEVLAGVREPEQLARWLTDEPYRSLVTRANLATRARSARRQPAMRPTFALTSIRHSSPADGVIEAVIIVETPARTRAVAMRLEGIDSRWRATSLSIL</sequence>
<organism evidence="1 2">
    <name type="scientific">Microbacterium stercoris</name>
    <dbReference type="NCBI Taxonomy" id="2820289"/>
    <lineage>
        <taxon>Bacteria</taxon>
        <taxon>Bacillati</taxon>
        <taxon>Actinomycetota</taxon>
        <taxon>Actinomycetes</taxon>
        <taxon>Micrococcales</taxon>
        <taxon>Microbacteriaceae</taxon>
        <taxon>Microbacterium</taxon>
    </lineage>
</organism>
<dbReference type="Proteomes" id="UP000680132">
    <property type="component" value="Unassembled WGS sequence"/>
</dbReference>
<dbReference type="Pfam" id="PF20060">
    <property type="entry name" value="DUF6459"/>
    <property type="match status" value="1"/>
</dbReference>
<evidence type="ECO:0000313" key="2">
    <source>
        <dbReference type="Proteomes" id="UP000680132"/>
    </source>
</evidence>